<feature type="compositionally biased region" description="Polar residues" evidence="1">
    <location>
        <begin position="130"/>
        <end position="143"/>
    </location>
</feature>
<accession>A0A9X0TLW1</accession>
<organism evidence="3 4">
    <name type="scientific">Staphylococcus coagulans</name>
    <dbReference type="NCBI Taxonomy" id="74706"/>
    <lineage>
        <taxon>Bacteria</taxon>
        <taxon>Bacillati</taxon>
        <taxon>Bacillota</taxon>
        <taxon>Bacilli</taxon>
        <taxon>Bacillales</taxon>
        <taxon>Staphylococcaceae</taxon>
        <taxon>Staphylococcus</taxon>
    </lineage>
</organism>
<dbReference type="EMBL" id="JABTCN010000084">
    <property type="protein sequence ID" value="MBA8777665.1"/>
    <property type="molecule type" value="Genomic_DNA"/>
</dbReference>
<protein>
    <submittedName>
        <fullName evidence="3">Conserved phage C-terminal domain-containing protein</fullName>
    </submittedName>
</protein>
<reference evidence="3 4" key="1">
    <citation type="journal article" date="2020" name="Access Microbiol">
        <title>Isolation and genome sequencing of Staphylococcus schleiferi subspecies coagulans from Antarctic seals.</title>
        <authorList>
            <person name="Foster G."/>
            <person name="Robb A."/>
            <person name="Paterson G.K."/>
        </authorList>
    </citation>
    <scope>NUCLEOTIDE SEQUENCE [LARGE SCALE GENOMIC DNA]</scope>
    <source>
        <strain evidence="3 4">M615/02/4</strain>
    </source>
</reference>
<evidence type="ECO:0000313" key="4">
    <source>
        <dbReference type="Proteomes" id="UP000524893"/>
    </source>
</evidence>
<feature type="region of interest" description="Disordered" evidence="1">
    <location>
        <begin position="121"/>
        <end position="143"/>
    </location>
</feature>
<dbReference type="Proteomes" id="UP000524893">
    <property type="component" value="Unassembled WGS sequence"/>
</dbReference>
<evidence type="ECO:0000313" key="3">
    <source>
        <dbReference type="EMBL" id="MBA8777665.1"/>
    </source>
</evidence>
<name>A0A9X0TLW1_9STAP</name>
<dbReference type="RefSeq" id="WP_182281400.1">
    <property type="nucleotide sequence ID" value="NZ_JABTCN010000084.1"/>
</dbReference>
<feature type="domain" description="Phage conserved hypothetical protein C-terminal" evidence="2">
    <location>
        <begin position="163"/>
        <end position="234"/>
    </location>
</feature>
<dbReference type="NCBIfam" id="TIGR02220">
    <property type="entry name" value="phg_TIGR02220"/>
    <property type="match status" value="1"/>
</dbReference>
<sequence>MSKLLIDDYPIQVLPKLAEEIGLNEAIILQQIHYWLNTSKRHHDGKKWIYNSYPEWQKQFPFWSERTIKRTFGSLEKQDLLHVGNYNKAGFDRTKWYSVNYETLNKLVARPSGQNDPTMRSNWHDGMGQNDPTNTRDYTETSSEITTKDILSGNPTAYPYRDVIEYLNKQTGKQYKSTTKKNQTVIRARTDEGFTLDEFKRVIDNKVSEWKGTDMEKYLRPETLFGTKFEGYLNQRLQPSGMDQLERMKYDESYWD</sequence>
<evidence type="ECO:0000256" key="1">
    <source>
        <dbReference type="SAM" id="MobiDB-lite"/>
    </source>
</evidence>
<comment type="caution">
    <text evidence="3">The sequence shown here is derived from an EMBL/GenBank/DDBJ whole genome shotgun (WGS) entry which is preliminary data.</text>
</comment>
<evidence type="ECO:0000259" key="2">
    <source>
        <dbReference type="Pfam" id="PF09524"/>
    </source>
</evidence>
<dbReference type="InterPro" id="IPR011741">
    <property type="entry name" value="Phg_2220_C"/>
</dbReference>
<dbReference type="AlphaFoldDB" id="A0A9X0TLW1"/>
<dbReference type="Pfam" id="PF09524">
    <property type="entry name" value="Phg_2220_C"/>
    <property type="match status" value="1"/>
</dbReference>
<proteinExistence type="predicted"/>
<gene>
    <name evidence="3" type="ORF">HR081_12395</name>
</gene>